<evidence type="ECO:0000256" key="5">
    <source>
        <dbReference type="ARBA" id="ARBA00023136"/>
    </source>
</evidence>
<dbReference type="OrthoDB" id="1937044at2759"/>
<dbReference type="AlphaFoldDB" id="A0A087GRU6"/>
<keyword evidence="7" id="KW-0325">Glycoprotein</keyword>
<reference evidence="14" key="1">
    <citation type="journal article" date="2015" name="Nat. Plants">
        <title>Genome expansion of Arabis alpina linked with retrotransposition and reduced symmetric DNA methylation.</title>
        <authorList>
            <person name="Willing E.M."/>
            <person name="Rawat V."/>
            <person name="Mandakova T."/>
            <person name="Maumus F."/>
            <person name="James G.V."/>
            <person name="Nordstroem K.J."/>
            <person name="Becker C."/>
            <person name="Warthmann N."/>
            <person name="Chica C."/>
            <person name="Szarzynska B."/>
            <person name="Zytnicki M."/>
            <person name="Albani M.C."/>
            <person name="Kiefer C."/>
            <person name="Bergonzi S."/>
            <person name="Castaings L."/>
            <person name="Mateos J.L."/>
            <person name="Berns M.C."/>
            <person name="Bujdoso N."/>
            <person name="Piofczyk T."/>
            <person name="de Lorenzo L."/>
            <person name="Barrero-Sicilia C."/>
            <person name="Mateos I."/>
            <person name="Piednoel M."/>
            <person name="Hagmann J."/>
            <person name="Chen-Min-Tao R."/>
            <person name="Iglesias-Fernandez R."/>
            <person name="Schuster S.C."/>
            <person name="Alonso-Blanco C."/>
            <person name="Roudier F."/>
            <person name="Carbonero P."/>
            <person name="Paz-Ares J."/>
            <person name="Davis S.J."/>
            <person name="Pecinka A."/>
            <person name="Quesneville H."/>
            <person name="Colot V."/>
            <person name="Lysak M.A."/>
            <person name="Weigel D."/>
            <person name="Coupland G."/>
            <person name="Schneeberger K."/>
        </authorList>
    </citation>
    <scope>NUCLEOTIDE SEQUENCE [LARGE SCALE GENOMIC DNA]</scope>
    <source>
        <strain evidence="14">cv. Pajares</strain>
    </source>
</reference>
<keyword evidence="3" id="KW-0336">GPI-anchor</keyword>
<keyword evidence="10" id="KW-0812">Transmembrane</keyword>
<dbReference type="SUPFAM" id="SSF49503">
    <property type="entry name" value="Cupredoxins"/>
    <property type="match status" value="1"/>
</dbReference>
<feature type="domain" description="Phytocyanin" evidence="12">
    <location>
        <begin position="24"/>
        <end position="128"/>
    </location>
</feature>
<feature type="signal peptide" evidence="11">
    <location>
        <begin position="1"/>
        <end position="23"/>
    </location>
</feature>
<evidence type="ECO:0000256" key="10">
    <source>
        <dbReference type="SAM" id="Phobius"/>
    </source>
</evidence>
<evidence type="ECO:0000256" key="6">
    <source>
        <dbReference type="ARBA" id="ARBA00023157"/>
    </source>
</evidence>
<dbReference type="OMA" id="TRDDYNH"/>
<gene>
    <name evidence="13" type="ordered locus">AALP_Aa6g264700</name>
</gene>
<dbReference type="InterPro" id="IPR041846">
    <property type="entry name" value="ENL_dom"/>
</dbReference>
<protein>
    <recommendedName>
        <fullName evidence="12">Phytocyanin domain-containing protein</fullName>
    </recommendedName>
</protein>
<dbReference type="FunFam" id="2.60.40.420:FF:000069">
    <property type="entry name" value="Early nodulin-like protein 1"/>
    <property type="match status" value="1"/>
</dbReference>
<dbReference type="PANTHER" id="PTHR33021:SF420">
    <property type="entry name" value="EARLY NODULIN-LIKE PROTEIN 14"/>
    <property type="match status" value="1"/>
</dbReference>
<dbReference type="GO" id="GO:0005886">
    <property type="term" value="C:plasma membrane"/>
    <property type="evidence" value="ECO:0007669"/>
    <property type="project" value="UniProtKB-SubCell"/>
</dbReference>
<evidence type="ECO:0000256" key="8">
    <source>
        <dbReference type="ARBA" id="ARBA00023288"/>
    </source>
</evidence>
<evidence type="ECO:0000256" key="7">
    <source>
        <dbReference type="ARBA" id="ARBA00023180"/>
    </source>
</evidence>
<dbReference type="Gene3D" id="2.60.40.420">
    <property type="entry name" value="Cupredoxins - blue copper proteins"/>
    <property type="match status" value="1"/>
</dbReference>
<accession>A0A087GRU6</accession>
<evidence type="ECO:0000256" key="4">
    <source>
        <dbReference type="ARBA" id="ARBA00022729"/>
    </source>
</evidence>
<feature type="transmembrane region" description="Helical" evidence="10">
    <location>
        <begin position="160"/>
        <end position="178"/>
    </location>
</feature>
<evidence type="ECO:0000259" key="12">
    <source>
        <dbReference type="PROSITE" id="PS51485"/>
    </source>
</evidence>
<evidence type="ECO:0000313" key="13">
    <source>
        <dbReference type="EMBL" id="KFK32598.1"/>
    </source>
</evidence>
<dbReference type="Pfam" id="PF02298">
    <property type="entry name" value="Cu_bind_like"/>
    <property type="match status" value="1"/>
</dbReference>
<dbReference type="Gramene" id="KFK32598">
    <property type="protein sequence ID" value="KFK32598"/>
    <property type="gene ID" value="AALP_AA6G264700"/>
</dbReference>
<keyword evidence="5 10" id="KW-0472">Membrane</keyword>
<keyword evidence="6" id="KW-1015">Disulfide bond</keyword>
<proteinExistence type="inferred from homology"/>
<dbReference type="GO" id="GO:0009055">
    <property type="term" value="F:electron transfer activity"/>
    <property type="evidence" value="ECO:0007669"/>
    <property type="project" value="InterPro"/>
</dbReference>
<evidence type="ECO:0000256" key="2">
    <source>
        <dbReference type="ARBA" id="ARBA00022475"/>
    </source>
</evidence>
<dbReference type="CDD" id="cd11019">
    <property type="entry name" value="OsENODL1_like"/>
    <property type="match status" value="1"/>
</dbReference>
<evidence type="ECO:0000313" key="14">
    <source>
        <dbReference type="Proteomes" id="UP000029120"/>
    </source>
</evidence>
<comment type="similarity">
    <text evidence="9">Belongs to the early nodulin-like (ENODL) family.</text>
</comment>
<dbReference type="eggNOG" id="ENOG502RZS4">
    <property type="taxonomic scope" value="Eukaryota"/>
</dbReference>
<dbReference type="Proteomes" id="UP000029120">
    <property type="component" value="Chromosome 6"/>
</dbReference>
<keyword evidence="10" id="KW-1133">Transmembrane helix</keyword>
<organism evidence="13 14">
    <name type="scientific">Arabis alpina</name>
    <name type="common">Alpine rock-cress</name>
    <dbReference type="NCBI Taxonomy" id="50452"/>
    <lineage>
        <taxon>Eukaryota</taxon>
        <taxon>Viridiplantae</taxon>
        <taxon>Streptophyta</taxon>
        <taxon>Embryophyta</taxon>
        <taxon>Tracheophyta</taxon>
        <taxon>Spermatophyta</taxon>
        <taxon>Magnoliopsida</taxon>
        <taxon>eudicotyledons</taxon>
        <taxon>Gunneridae</taxon>
        <taxon>Pentapetalae</taxon>
        <taxon>rosids</taxon>
        <taxon>malvids</taxon>
        <taxon>Brassicales</taxon>
        <taxon>Brassicaceae</taxon>
        <taxon>Arabideae</taxon>
        <taxon>Arabis</taxon>
    </lineage>
</organism>
<keyword evidence="2" id="KW-1003">Cell membrane</keyword>
<dbReference type="InterPro" id="IPR039391">
    <property type="entry name" value="Phytocyanin-like"/>
</dbReference>
<evidence type="ECO:0000256" key="11">
    <source>
        <dbReference type="SAM" id="SignalP"/>
    </source>
</evidence>
<evidence type="ECO:0000256" key="1">
    <source>
        <dbReference type="ARBA" id="ARBA00004609"/>
    </source>
</evidence>
<sequence length="179" mass="19143">MASSSSLLVAIFSLLFLCSLTTANEVTVGGKSGDWKIPPSSSYSFTEWAQKSRFKVGDFIVFKYEAGKDSVLEVTRYAYKNCNTSNPLANYTDGETKVKLDRSGPFYFISGANGHCEKGQKLSLVVISPRHAAFSPAPSPVEFEDGPALAPAPTSGSVRLGGGFALTALGLVLGIWAWF</sequence>
<keyword evidence="8" id="KW-0449">Lipoprotein</keyword>
<keyword evidence="4 11" id="KW-0732">Signal</keyword>
<comment type="subcellular location">
    <subcellularLocation>
        <location evidence="1">Cell membrane</location>
        <topology evidence="1">Lipid-anchor</topology>
        <topology evidence="1">GPI-anchor</topology>
    </subcellularLocation>
</comment>
<dbReference type="PANTHER" id="PTHR33021">
    <property type="entry name" value="BLUE COPPER PROTEIN"/>
    <property type="match status" value="1"/>
</dbReference>
<feature type="chain" id="PRO_5001822511" description="Phytocyanin domain-containing protein" evidence="11">
    <location>
        <begin position="24"/>
        <end position="179"/>
    </location>
</feature>
<dbReference type="EMBL" id="CM002874">
    <property type="protein sequence ID" value="KFK32598.1"/>
    <property type="molecule type" value="Genomic_DNA"/>
</dbReference>
<dbReference type="PROSITE" id="PS51485">
    <property type="entry name" value="PHYTOCYANIN"/>
    <property type="match status" value="1"/>
</dbReference>
<dbReference type="InterPro" id="IPR003245">
    <property type="entry name" value="Phytocyanin_dom"/>
</dbReference>
<evidence type="ECO:0000256" key="9">
    <source>
        <dbReference type="ARBA" id="ARBA00035011"/>
    </source>
</evidence>
<keyword evidence="14" id="KW-1185">Reference proteome</keyword>
<dbReference type="InterPro" id="IPR008972">
    <property type="entry name" value="Cupredoxin"/>
</dbReference>
<name>A0A087GRU6_ARAAL</name>
<dbReference type="GO" id="GO:0098552">
    <property type="term" value="C:side of membrane"/>
    <property type="evidence" value="ECO:0007669"/>
    <property type="project" value="UniProtKB-KW"/>
</dbReference>
<evidence type="ECO:0000256" key="3">
    <source>
        <dbReference type="ARBA" id="ARBA00022622"/>
    </source>
</evidence>